<organism evidence="1 2">
    <name type="scientific">Actinocrispum wychmicini</name>
    <dbReference type="NCBI Taxonomy" id="1213861"/>
    <lineage>
        <taxon>Bacteria</taxon>
        <taxon>Bacillati</taxon>
        <taxon>Actinomycetota</taxon>
        <taxon>Actinomycetes</taxon>
        <taxon>Pseudonocardiales</taxon>
        <taxon>Pseudonocardiaceae</taxon>
        <taxon>Actinocrispum</taxon>
    </lineage>
</organism>
<proteinExistence type="predicted"/>
<dbReference type="Gene3D" id="2.40.50.140">
    <property type="entry name" value="Nucleic acid-binding proteins"/>
    <property type="match status" value="1"/>
</dbReference>
<reference evidence="1 2" key="1">
    <citation type="submission" date="2019-03" db="EMBL/GenBank/DDBJ databases">
        <title>Genomic Encyclopedia of Type Strains, Phase IV (KMG-IV): sequencing the most valuable type-strain genomes for metagenomic binning, comparative biology and taxonomic classification.</title>
        <authorList>
            <person name="Goeker M."/>
        </authorList>
    </citation>
    <scope>NUCLEOTIDE SEQUENCE [LARGE SCALE GENOMIC DNA]</scope>
    <source>
        <strain evidence="1 2">DSM 45934</strain>
    </source>
</reference>
<name>A0A4R2J9I9_9PSEU</name>
<dbReference type="Proteomes" id="UP000295680">
    <property type="component" value="Unassembled WGS sequence"/>
</dbReference>
<dbReference type="InterPro" id="IPR012340">
    <property type="entry name" value="NA-bd_OB-fold"/>
</dbReference>
<dbReference type="EMBL" id="SLWS01000008">
    <property type="protein sequence ID" value="TCO54907.1"/>
    <property type="molecule type" value="Genomic_DNA"/>
</dbReference>
<gene>
    <name evidence="1" type="ORF">EV192_108195</name>
</gene>
<accession>A0A4R2J9I9</accession>
<protein>
    <submittedName>
        <fullName evidence="1">Uncharacterized protein</fullName>
    </submittedName>
</protein>
<evidence type="ECO:0000313" key="1">
    <source>
        <dbReference type="EMBL" id="TCO54907.1"/>
    </source>
</evidence>
<sequence>MTWVVVTARGCAVVADLSPLGHIGVLLVGTRGSDGPGEVLVRIRGGSETYLAYSDEPLPKGSTVLVIECGKSRTVHVAPWSDPFTTQAT</sequence>
<keyword evidence="2" id="KW-1185">Reference proteome</keyword>
<dbReference type="AlphaFoldDB" id="A0A4R2J9I9"/>
<comment type="caution">
    <text evidence="1">The sequence shown here is derived from an EMBL/GenBank/DDBJ whole genome shotgun (WGS) entry which is preliminary data.</text>
</comment>
<evidence type="ECO:0000313" key="2">
    <source>
        <dbReference type="Proteomes" id="UP000295680"/>
    </source>
</evidence>